<name>A0A2S2NU22_SCHGA</name>
<reference evidence="4" key="1">
    <citation type="submission" date="2018-04" db="EMBL/GenBank/DDBJ databases">
        <title>Transcriptome of Schizaphis graminum biotype I.</title>
        <authorList>
            <person name="Scully E.D."/>
            <person name="Geib S.M."/>
            <person name="Palmer N.A."/>
            <person name="Koch K."/>
            <person name="Bradshaw J."/>
            <person name="Heng-Moss T."/>
            <person name="Sarath G."/>
        </authorList>
    </citation>
    <scope>NUCLEOTIDE SEQUENCE</scope>
</reference>
<dbReference type="SMART" id="SM00674">
    <property type="entry name" value="CENPB"/>
    <property type="match status" value="1"/>
</dbReference>
<dbReference type="Gene3D" id="1.10.10.60">
    <property type="entry name" value="Homeodomain-like"/>
    <property type="match status" value="2"/>
</dbReference>
<protein>
    <submittedName>
        <fullName evidence="4">Tigger transposable element-derived protein 6</fullName>
    </submittedName>
</protein>
<dbReference type="InterPro" id="IPR009057">
    <property type="entry name" value="Homeodomain-like_sf"/>
</dbReference>
<proteinExistence type="predicted"/>
<dbReference type="InterPro" id="IPR006600">
    <property type="entry name" value="HTH_CenpB_DNA-bd_dom"/>
</dbReference>
<feature type="domain" description="HTH CENPB-type" evidence="3">
    <location>
        <begin position="62"/>
        <end position="133"/>
    </location>
</feature>
<organism evidence="4">
    <name type="scientific">Schizaphis graminum</name>
    <name type="common">Green bug aphid</name>
    <dbReference type="NCBI Taxonomy" id="13262"/>
    <lineage>
        <taxon>Eukaryota</taxon>
        <taxon>Metazoa</taxon>
        <taxon>Ecdysozoa</taxon>
        <taxon>Arthropoda</taxon>
        <taxon>Hexapoda</taxon>
        <taxon>Insecta</taxon>
        <taxon>Pterygota</taxon>
        <taxon>Neoptera</taxon>
        <taxon>Paraneoptera</taxon>
        <taxon>Hemiptera</taxon>
        <taxon>Sternorrhyncha</taxon>
        <taxon>Aphidomorpha</taxon>
        <taxon>Aphidoidea</taxon>
        <taxon>Aphididae</taxon>
        <taxon>Aphidini</taxon>
        <taxon>Schizaphis</taxon>
    </lineage>
</organism>
<dbReference type="SUPFAM" id="SSF46689">
    <property type="entry name" value="Homeodomain-like"/>
    <property type="match status" value="2"/>
</dbReference>
<evidence type="ECO:0000313" key="4">
    <source>
        <dbReference type="EMBL" id="MBY20532.1"/>
    </source>
</evidence>
<dbReference type="InterPro" id="IPR004875">
    <property type="entry name" value="DDE_SF_endonuclease_dom"/>
</dbReference>
<comment type="subcellular location">
    <subcellularLocation>
        <location evidence="1">Nucleus</location>
    </subcellularLocation>
</comment>
<keyword evidence="2" id="KW-0238">DNA-binding</keyword>
<dbReference type="PROSITE" id="PS51253">
    <property type="entry name" value="HTH_CENPB"/>
    <property type="match status" value="1"/>
</dbReference>
<dbReference type="PANTHER" id="PTHR19303:SF73">
    <property type="entry name" value="PROTEIN PDC2"/>
    <property type="match status" value="1"/>
</dbReference>
<evidence type="ECO:0000256" key="1">
    <source>
        <dbReference type="ARBA" id="ARBA00004123"/>
    </source>
</evidence>
<dbReference type="InterPro" id="IPR050863">
    <property type="entry name" value="CenT-Element_Derived"/>
</dbReference>
<accession>A0A2S2NU22</accession>
<dbReference type="AlphaFoldDB" id="A0A2S2NU22"/>
<sequence>MNKRRDLSVEEKLDVLKKYDELPKMSQRQAACKLNVSQSLLGRMLKSRQEIEGNALENVNSNRKRKRAGKEEEVEEALKQWFTKVREKDARVTGPLLRQKAEDLAKKMGKDDFVATEGWFHRWKKRENISFVKPHGEQGEADQLAARSWINSEWPSLIAKYPPSCVFNADETGLYFRALPEHTYAFKNEKTRGTKTNKERLTILCCASMDGEKRKLLAIGKSKNPRCFKGVKNLPVDYTANSNAWMTKEIFTEWLTKWDNELRHDVLLLVDNCTAHVVTVKFKHINLVFLPSNTTSIIQPCDQGIIRTFKAYYRTGMRKNVISVIDANLEQELCTLRAHEIAKKITVLEGLHLAYEAWNMVSKITIRNCFRHGGFILCPKEVEAAVERPTDLSTELYNEWINIDEEVQTTELVTEEDICGEIQSKRFKENMVGDSDEEEPDEKPPSTKEMLEALQILRRGIQQRGDFDVFEKHKFYEDMIMKLAEEAKIQSTLDVFLSKN</sequence>
<gene>
    <name evidence="4" type="primary">TIGD6_2</name>
    <name evidence="4" type="ORF">g.13440</name>
</gene>
<dbReference type="Pfam" id="PF03184">
    <property type="entry name" value="DDE_1"/>
    <property type="match status" value="1"/>
</dbReference>
<dbReference type="PANTHER" id="PTHR19303">
    <property type="entry name" value="TRANSPOSON"/>
    <property type="match status" value="1"/>
</dbReference>
<dbReference type="EMBL" id="GGMR01007913">
    <property type="protein sequence ID" value="MBY20532.1"/>
    <property type="molecule type" value="Transcribed_RNA"/>
</dbReference>
<evidence type="ECO:0000256" key="2">
    <source>
        <dbReference type="ARBA" id="ARBA00023125"/>
    </source>
</evidence>
<dbReference type="Pfam" id="PF03221">
    <property type="entry name" value="HTH_Tnp_Tc5"/>
    <property type="match status" value="1"/>
</dbReference>
<evidence type="ECO:0000259" key="3">
    <source>
        <dbReference type="PROSITE" id="PS51253"/>
    </source>
</evidence>
<dbReference type="GO" id="GO:0005634">
    <property type="term" value="C:nucleus"/>
    <property type="evidence" value="ECO:0007669"/>
    <property type="project" value="UniProtKB-SubCell"/>
</dbReference>
<dbReference type="GO" id="GO:0003677">
    <property type="term" value="F:DNA binding"/>
    <property type="evidence" value="ECO:0007669"/>
    <property type="project" value="UniProtKB-KW"/>
</dbReference>